<reference evidence="2 3" key="1">
    <citation type="submission" date="2020-08" db="EMBL/GenBank/DDBJ databases">
        <title>Bridging the membrane lipid divide: bacteria of the FCB group superphylum have the potential to synthesize archaeal ether lipids.</title>
        <authorList>
            <person name="Villanueva L."/>
            <person name="Von Meijenfeldt F.A.B."/>
            <person name="Westbye A.B."/>
            <person name="Yadav S."/>
            <person name="Hopmans E.C."/>
            <person name="Dutilh B.E."/>
            <person name="Sinninghe Damste J.S."/>
        </authorList>
    </citation>
    <scope>NUCLEOTIDE SEQUENCE [LARGE SCALE GENOMIC DNA]</scope>
    <source>
        <strain evidence="2">NIOZ-UU81</strain>
    </source>
</reference>
<dbReference type="InterPro" id="IPR003607">
    <property type="entry name" value="HD/PDEase_dom"/>
</dbReference>
<feature type="domain" description="HD" evidence="1">
    <location>
        <begin position="7"/>
        <end position="111"/>
    </location>
</feature>
<dbReference type="SUPFAM" id="SSF109604">
    <property type="entry name" value="HD-domain/PDEase-like"/>
    <property type="match status" value="1"/>
</dbReference>
<dbReference type="CDD" id="cd00077">
    <property type="entry name" value="HDc"/>
    <property type="match status" value="1"/>
</dbReference>
<sequence>MLDNIRAHSFMVAHVADALYCSLSTSSTGRILPPEQHSLILAGALLHDIAKTPCLNNACDHARLGQDLCQQLGYPEVGEIVREHVILRDFSLSRYKQGQFLIKELVYYADKRVRHDEVVTLHQRMDYIIERYGNNDSARHLHIQNNFQLCQTLEEHLFTHINFPPKELASHLNGQLFSPAQKSS</sequence>
<evidence type="ECO:0000313" key="3">
    <source>
        <dbReference type="Proteomes" id="UP000599024"/>
    </source>
</evidence>
<comment type="caution">
    <text evidence="2">The sequence shown here is derived from an EMBL/GenBank/DDBJ whole genome shotgun (WGS) entry which is preliminary data.</text>
</comment>
<proteinExistence type="predicted"/>
<evidence type="ECO:0000259" key="1">
    <source>
        <dbReference type="Pfam" id="PF01966"/>
    </source>
</evidence>
<organism evidence="2 3">
    <name type="scientific">Candidatus Desulfatifera sulfidica</name>
    <dbReference type="NCBI Taxonomy" id="2841691"/>
    <lineage>
        <taxon>Bacteria</taxon>
        <taxon>Pseudomonadati</taxon>
        <taxon>Thermodesulfobacteriota</taxon>
        <taxon>Desulfobulbia</taxon>
        <taxon>Desulfobulbales</taxon>
        <taxon>Desulfobulbaceae</taxon>
        <taxon>Candidatus Desulfatifera</taxon>
    </lineage>
</organism>
<dbReference type="EMBL" id="JACNLK010000072">
    <property type="protein sequence ID" value="MBC8209045.1"/>
    <property type="molecule type" value="Genomic_DNA"/>
</dbReference>
<dbReference type="Proteomes" id="UP000599024">
    <property type="component" value="Unassembled WGS sequence"/>
</dbReference>
<dbReference type="Gene3D" id="1.10.3210.10">
    <property type="entry name" value="Hypothetical protein af1432"/>
    <property type="match status" value="1"/>
</dbReference>
<gene>
    <name evidence="2" type="ORF">H8E79_07750</name>
</gene>
<protein>
    <submittedName>
        <fullName evidence="2">HD domain-containing protein</fullName>
    </submittedName>
</protein>
<accession>A0A8J6NCE4</accession>
<name>A0A8J6NCE4_9BACT</name>
<dbReference type="Pfam" id="PF01966">
    <property type="entry name" value="HD"/>
    <property type="match status" value="1"/>
</dbReference>
<evidence type="ECO:0000313" key="2">
    <source>
        <dbReference type="EMBL" id="MBC8209045.1"/>
    </source>
</evidence>
<dbReference type="InterPro" id="IPR006674">
    <property type="entry name" value="HD_domain"/>
</dbReference>
<dbReference type="NCBIfam" id="TIGR00277">
    <property type="entry name" value="HDIG"/>
    <property type="match status" value="1"/>
</dbReference>
<dbReference type="InterPro" id="IPR006675">
    <property type="entry name" value="HDIG_dom"/>
</dbReference>
<dbReference type="AlphaFoldDB" id="A0A8J6NCE4"/>